<gene>
    <name evidence="3" type="ORF">SAMN06297382_2518</name>
</gene>
<accession>A0A239PYM2</accession>
<feature type="compositionally biased region" description="Low complexity" evidence="1">
    <location>
        <begin position="269"/>
        <end position="278"/>
    </location>
</feature>
<feature type="compositionally biased region" description="Basic and acidic residues" evidence="1">
    <location>
        <begin position="366"/>
        <end position="393"/>
    </location>
</feature>
<dbReference type="EMBL" id="FZQA01000007">
    <property type="protein sequence ID" value="SNT75076.1"/>
    <property type="molecule type" value="Genomic_DNA"/>
</dbReference>
<keyword evidence="4" id="KW-1185">Reference proteome</keyword>
<feature type="region of interest" description="Disordered" evidence="1">
    <location>
        <begin position="357"/>
        <end position="393"/>
    </location>
</feature>
<proteinExistence type="predicted"/>
<dbReference type="Proteomes" id="UP000198346">
    <property type="component" value="Unassembled WGS sequence"/>
</dbReference>
<evidence type="ECO:0000256" key="2">
    <source>
        <dbReference type="SAM" id="SignalP"/>
    </source>
</evidence>
<feature type="signal peptide" evidence="2">
    <location>
        <begin position="1"/>
        <end position="25"/>
    </location>
</feature>
<name>A0A239PYM2_9PROT</name>
<reference evidence="3 4" key="1">
    <citation type="submission" date="2017-07" db="EMBL/GenBank/DDBJ databases">
        <authorList>
            <person name="Sun Z.S."/>
            <person name="Albrecht U."/>
            <person name="Echele G."/>
            <person name="Lee C.C."/>
        </authorList>
    </citation>
    <scope>NUCLEOTIDE SEQUENCE [LARGE SCALE GENOMIC DNA]</scope>
    <source>
        <strain evidence="3 4">CGMCC 1.12710</strain>
    </source>
</reference>
<sequence>MKYLTPRLAGAAACALACAGASAYAHSPVGGAESGALAHLAEEANLVFRGRVAKVEYRLSEPTDEEPGLPHAIVTYRVSKTYRGKTEADTFSMRFIGGPDGMGGFLDLSGVPFFEEGEEDILFVRHAGQEGCPLVLCEYGRFRVYQGGVYNTHGSPVRAIIDDNAIARGRPLEEFLRVSFPAPTFDGLMRNPEARDLLKQMDLTEEEARRRYEQEAPKTIQLIAAFPEPSAESGADAETEAPDRPIIRDPRLRRLDDVKPQREGALRRQQPGQPQIQPESTAPVRIDPSIAARQALSRPALAIAQGEREIPEGPLAVEEFEAAVARVIEKTQRAPAEIRPIDLDAPFTARPFVLLQPQAIESPPPRIERDANKQEQEELRLFNQKDGDPVIRR</sequence>
<evidence type="ECO:0000256" key="1">
    <source>
        <dbReference type="SAM" id="MobiDB-lite"/>
    </source>
</evidence>
<dbReference type="OrthoDB" id="8548819at2"/>
<dbReference type="AlphaFoldDB" id="A0A239PYM2"/>
<feature type="region of interest" description="Disordered" evidence="1">
    <location>
        <begin position="228"/>
        <end position="285"/>
    </location>
</feature>
<evidence type="ECO:0000313" key="3">
    <source>
        <dbReference type="EMBL" id="SNT75076.1"/>
    </source>
</evidence>
<organism evidence="3 4">
    <name type="scientific">Amphiplicatus metriothermophilus</name>
    <dbReference type="NCBI Taxonomy" id="1519374"/>
    <lineage>
        <taxon>Bacteria</taxon>
        <taxon>Pseudomonadati</taxon>
        <taxon>Pseudomonadota</taxon>
        <taxon>Alphaproteobacteria</taxon>
        <taxon>Parvularculales</taxon>
        <taxon>Parvularculaceae</taxon>
        <taxon>Amphiplicatus</taxon>
    </lineage>
</organism>
<feature type="chain" id="PRO_5012557292" evidence="2">
    <location>
        <begin position="26"/>
        <end position="393"/>
    </location>
</feature>
<evidence type="ECO:0000313" key="4">
    <source>
        <dbReference type="Proteomes" id="UP000198346"/>
    </source>
</evidence>
<protein>
    <submittedName>
        <fullName evidence="3">Uncharacterized protein</fullName>
    </submittedName>
</protein>
<dbReference type="RefSeq" id="WP_089412964.1">
    <property type="nucleotide sequence ID" value="NZ_FZQA01000007.1"/>
</dbReference>
<feature type="compositionally biased region" description="Basic and acidic residues" evidence="1">
    <location>
        <begin position="241"/>
        <end position="266"/>
    </location>
</feature>
<keyword evidence="2" id="KW-0732">Signal</keyword>